<reference evidence="2" key="1">
    <citation type="journal article" date="2013" name="J. Plant Res.">
        <title>Effect of fungi and light on seed germination of three Opuntia species from semiarid lands of central Mexico.</title>
        <authorList>
            <person name="Delgado-Sanchez P."/>
            <person name="Jimenez-Bremont J.F."/>
            <person name="Guerrero-Gonzalez Mde L."/>
            <person name="Flores J."/>
        </authorList>
    </citation>
    <scope>NUCLEOTIDE SEQUENCE</scope>
    <source>
        <tissue evidence="2">Cladode</tissue>
    </source>
</reference>
<dbReference type="EMBL" id="GISG01140225">
    <property type="protein sequence ID" value="MBA4644840.1"/>
    <property type="molecule type" value="Transcribed_RNA"/>
</dbReference>
<reference evidence="2" key="2">
    <citation type="submission" date="2020-07" db="EMBL/GenBank/DDBJ databases">
        <authorList>
            <person name="Vera ALvarez R."/>
            <person name="Arias-Moreno D.M."/>
            <person name="Jimenez-Jacinto V."/>
            <person name="Jimenez-Bremont J.F."/>
            <person name="Swaminathan K."/>
            <person name="Moose S.P."/>
            <person name="Guerrero-Gonzalez M.L."/>
            <person name="Marino-Ramirez L."/>
            <person name="Landsman D."/>
            <person name="Rodriguez-Kessler M."/>
            <person name="Delgado-Sanchez P."/>
        </authorList>
    </citation>
    <scope>NUCLEOTIDE SEQUENCE</scope>
    <source>
        <tissue evidence="2">Cladode</tissue>
    </source>
</reference>
<evidence type="ECO:0000313" key="2">
    <source>
        <dbReference type="EMBL" id="MBA4644840.1"/>
    </source>
</evidence>
<feature type="region of interest" description="Disordered" evidence="1">
    <location>
        <begin position="1"/>
        <end position="26"/>
    </location>
</feature>
<proteinExistence type="predicted"/>
<sequence>MDLSTPPSFMSLLDGDNSPQVGDNNPPHRIPNIHHIILHHPMNNLERITLHTHITLHTIIHLIFSRHHTQRIQIVVPIKIPDSILHLIFNHRPLNPKTLHTHITLHTTLHHLHSNNTFPVLATQHHHLPLPHPWPGWVYPGQILTRAMMRQMLRKLWVAYLFRRRSGRLKRMKY</sequence>
<name>A0A7C9DJK6_OPUST</name>
<dbReference type="AlphaFoldDB" id="A0A7C9DJK6"/>
<protein>
    <submittedName>
        <fullName evidence="2">Uncharacterized protein</fullName>
    </submittedName>
</protein>
<evidence type="ECO:0000256" key="1">
    <source>
        <dbReference type="SAM" id="MobiDB-lite"/>
    </source>
</evidence>
<organism evidence="2">
    <name type="scientific">Opuntia streptacantha</name>
    <name type="common">Prickly pear cactus</name>
    <name type="synonym">Opuntia cardona</name>
    <dbReference type="NCBI Taxonomy" id="393608"/>
    <lineage>
        <taxon>Eukaryota</taxon>
        <taxon>Viridiplantae</taxon>
        <taxon>Streptophyta</taxon>
        <taxon>Embryophyta</taxon>
        <taxon>Tracheophyta</taxon>
        <taxon>Spermatophyta</taxon>
        <taxon>Magnoliopsida</taxon>
        <taxon>eudicotyledons</taxon>
        <taxon>Gunneridae</taxon>
        <taxon>Pentapetalae</taxon>
        <taxon>Caryophyllales</taxon>
        <taxon>Cactineae</taxon>
        <taxon>Cactaceae</taxon>
        <taxon>Opuntioideae</taxon>
        <taxon>Opuntia</taxon>
    </lineage>
</organism>
<accession>A0A7C9DJK6</accession>